<evidence type="ECO:0000256" key="1">
    <source>
        <dbReference type="SAM" id="SignalP"/>
    </source>
</evidence>
<dbReference type="EMBL" id="AAIVFG010000041">
    <property type="protein sequence ID" value="ECI4618250.1"/>
    <property type="molecule type" value="Genomic_DNA"/>
</dbReference>
<dbReference type="EMBL" id="AAJCYU010000038">
    <property type="protein sequence ID" value="ECK7315196.1"/>
    <property type="molecule type" value="Genomic_DNA"/>
</dbReference>
<reference evidence="2" key="1">
    <citation type="submission" date="2018-06" db="EMBL/GenBank/DDBJ databases">
        <authorList>
            <person name="Ashton P.M."/>
            <person name="Dallman T."/>
            <person name="Nair S."/>
            <person name="De Pinna E."/>
            <person name="Peters T."/>
            <person name="Grant K."/>
        </authorList>
    </citation>
    <scope>NUCLEOTIDE SEQUENCE</scope>
    <source>
        <strain evidence="2">527491</strain>
        <strain evidence="3">780192</strain>
    </source>
</reference>
<gene>
    <name evidence="2" type="ORF">DPC26_21965</name>
    <name evidence="3" type="ORF">FRN22_21015</name>
</gene>
<comment type="caution">
    <text evidence="2">The sequence shown here is derived from an EMBL/GenBank/DDBJ whole genome shotgun (WGS) entry which is preliminary data.</text>
</comment>
<sequence>MTLNKVALLALTSSLALLLAGLPSARGATATATVTLKATFTAPPCTLTVPPTVFLGSILQGEKTYRPFSIDISCPSPVRTVVYAQQMGSSLVSGNAARMEMSGPAGASGTPAQFWLNAEGKDILLDGSGATDETRGFCDGTTNRTCTLTPSTLVESDTPRGQTTATIRFSVMYP</sequence>
<evidence type="ECO:0000313" key="3">
    <source>
        <dbReference type="EMBL" id="ECK7315196.1"/>
    </source>
</evidence>
<dbReference type="InterPro" id="IPR008966">
    <property type="entry name" value="Adhesion_dom_sf"/>
</dbReference>
<keyword evidence="1" id="KW-0732">Signal</keyword>
<dbReference type="SUPFAM" id="SSF49401">
    <property type="entry name" value="Bacterial adhesins"/>
    <property type="match status" value="1"/>
</dbReference>
<protein>
    <submittedName>
        <fullName evidence="2">Fimbrial protein</fullName>
    </submittedName>
</protein>
<name>A0A3V3IE18_SALET</name>
<accession>A0A3V3IE18</accession>
<dbReference type="AlphaFoldDB" id="A0A3V3IE18"/>
<feature type="chain" id="PRO_5036098149" evidence="1">
    <location>
        <begin position="31"/>
        <end position="174"/>
    </location>
</feature>
<proteinExistence type="predicted"/>
<evidence type="ECO:0000313" key="2">
    <source>
        <dbReference type="EMBL" id="ECI4618250.1"/>
    </source>
</evidence>
<feature type="signal peptide" evidence="1">
    <location>
        <begin position="1"/>
        <end position="30"/>
    </location>
</feature>
<organism evidence="2">
    <name type="scientific">Salmonella enterica I</name>
    <dbReference type="NCBI Taxonomy" id="59201"/>
    <lineage>
        <taxon>Bacteria</taxon>
        <taxon>Pseudomonadati</taxon>
        <taxon>Pseudomonadota</taxon>
        <taxon>Gammaproteobacteria</taxon>
        <taxon>Enterobacterales</taxon>
        <taxon>Enterobacteriaceae</taxon>
        <taxon>Salmonella</taxon>
    </lineage>
</organism>